<proteinExistence type="predicted"/>
<dbReference type="PANTHER" id="PTHR32410:SF163">
    <property type="entry name" value="DC1 DOMAIN-CONTAINING PROTEIN"/>
    <property type="match status" value="1"/>
</dbReference>
<dbReference type="InterPro" id="IPR053192">
    <property type="entry name" value="Vacuole_Formation_Reg"/>
</dbReference>
<dbReference type="InterPro" id="IPR046349">
    <property type="entry name" value="C1-like_sf"/>
</dbReference>
<evidence type="ECO:0000313" key="3">
    <source>
        <dbReference type="EMBL" id="KAK9001573.1"/>
    </source>
</evidence>
<accession>A0ABR2QLN3</accession>
<gene>
    <name evidence="3" type="ORF">V6N11_083353</name>
</gene>
<dbReference type="PANTHER" id="PTHR32410">
    <property type="entry name" value="CYSTEINE/HISTIDINE-RICH C1 DOMAIN FAMILY PROTEIN"/>
    <property type="match status" value="1"/>
</dbReference>
<keyword evidence="1" id="KW-0677">Repeat</keyword>
<dbReference type="Pfam" id="PF03107">
    <property type="entry name" value="C1_2"/>
    <property type="match status" value="1"/>
</dbReference>
<evidence type="ECO:0000256" key="1">
    <source>
        <dbReference type="ARBA" id="ARBA00022737"/>
    </source>
</evidence>
<dbReference type="InterPro" id="IPR004146">
    <property type="entry name" value="DC1"/>
</dbReference>
<protein>
    <recommendedName>
        <fullName evidence="2">DC1 domain-containing protein</fullName>
    </recommendedName>
</protein>
<comment type="caution">
    <text evidence="3">The sequence shown here is derived from an EMBL/GenBank/DDBJ whole genome shotgun (WGS) entry which is preliminary data.</text>
</comment>
<sequence>MKSETGCVEFATKMLIRVVLEDNDESCKETRNASLTLITEVVEQTSIGEQMVAIEIKHEYHDHNLRLSFSGVTEDDGQCDGCMRPISTPFYGCDQSPCALEKPCLEVWEKQEEGVITIQYKQKPMPQYLYRGFAYRCASCDFDLHGNCSLLQVSVASNFPTCLNQHPLLFIPNYTAHVHCATNKAIWDGTIVSDGNDEMCKETHHASLNLITQVVEQTSIGEQMVAIEIKHDTMITI</sequence>
<dbReference type="EMBL" id="JBBPBN010000036">
    <property type="protein sequence ID" value="KAK9001573.1"/>
    <property type="molecule type" value="Genomic_DNA"/>
</dbReference>
<reference evidence="3 4" key="1">
    <citation type="journal article" date="2024" name="G3 (Bethesda)">
        <title>Genome assembly of Hibiscus sabdariffa L. provides insights into metabolisms of medicinal natural products.</title>
        <authorList>
            <person name="Kim T."/>
        </authorList>
    </citation>
    <scope>NUCLEOTIDE SEQUENCE [LARGE SCALE GENOMIC DNA]</scope>
    <source>
        <strain evidence="3">TK-2024</strain>
        <tissue evidence="3">Old leaves</tissue>
    </source>
</reference>
<organism evidence="3 4">
    <name type="scientific">Hibiscus sabdariffa</name>
    <name type="common">roselle</name>
    <dbReference type="NCBI Taxonomy" id="183260"/>
    <lineage>
        <taxon>Eukaryota</taxon>
        <taxon>Viridiplantae</taxon>
        <taxon>Streptophyta</taxon>
        <taxon>Embryophyta</taxon>
        <taxon>Tracheophyta</taxon>
        <taxon>Spermatophyta</taxon>
        <taxon>Magnoliopsida</taxon>
        <taxon>eudicotyledons</taxon>
        <taxon>Gunneridae</taxon>
        <taxon>Pentapetalae</taxon>
        <taxon>rosids</taxon>
        <taxon>malvids</taxon>
        <taxon>Malvales</taxon>
        <taxon>Malvaceae</taxon>
        <taxon>Malvoideae</taxon>
        <taxon>Hibiscus</taxon>
    </lineage>
</organism>
<name>A0ABR2QLN3_9ROSI</name>
<keyword evidence="4" id="KW-1185">Reference proteome</keyword>
<feature type="domain" description="DC1" evidence="2">
    <location>
        <begin position="60"/>
        <end position="100"/>
    </location>
</feature>
<evidence type="ECO:0000313" key="4">
    <source>
        <dbReference type="Proteomes" id="UP001396334"/>
    </source>
</evidence>
<dbReference type="Proteomes" id="UP001396334">
    <property type="component" value="Unassembled WGS sequence"/>
</dbReference>
<dbReference type="SUPFAM" id="SSF57889">
    <property type="entry name" value="Cysteine-rich domain"/>
    <property type="match status" value="1"/>
</dbReference>
<evidence type="ECO:0000259" key="2">
    <source>
        <dbReference type="Pfam" id="PF03107"/>
    </source>
</evidence>